<dbReference type="Gene3D" id="1.25.40.10">
    <property type="entry name" value="Tetratricopeptide repeat domain"/>
    <property type="match status" value="1"/>
</dbReference>
<dbReference type="KEGG" id="nnu:104600973"/>
<evidence type="ECO:0000313" key="3">
    <source>
        <dbReference type="RefSeq" id="XP_010262453.1"/>
    </source>
</evidence>
<dbReference type="PANTHER" id="PTHR26312:SF221">
    <property type="entry name" value="OS04G0510600 PROTEIN"/>
    <property type="match status" value="1"/>
</dbReference>
<evidence type="ECO:0000313" key="2">
    <source>
        <dbReference type="Proteomes" id="UP000189703"/>
    </source>
</evidence>
<accession>A0A1U8AAZ0</accession>
<protein>
    <submittedName>
        <fullName evidence="3">Uncharacterized protein LOC104600973</fullName>
    </submittedName>
</protein>
<name>A0A1U8AAZ0_NELNU</name>
<dbReference type="OMA" id="WDTDDGD"/>
<dbReference type="AlphaFoldDB" id="A0A1U8AAZ0"/>
<reference evidence="3" key="1">
    <citation type="submission" date="2025-08" db="UniProtKB">
        <authorList>
            <consortium name="RefSeq"/>
        </authorList>
    </citation>
    <scope>IDENTIFICATION</scope>
</reference>
<keyword evidence="2" id="KW-1185">Reference proteome</keyword>
<dbReference type="PANTHER" id="PTHR26312">
    <property type="entry name" value="TETRATRICOPEPTIDE REPEAT PROTEIN 5"/>
    <property type="match status" value="1"/>
</dbReference>
<feature type="region of interest" description="Disordered" evidence="1">
    <location>
        <begin position="13"/>
        <end position="47"/>
    </location>
</feature>
<gene>
    <name evidence="3" type="primary">LOC104600973</name>
</gene>
<dbReference type="SUPFAM" id="SSF48452">
    <property type="entry name" value="TPR-like"/>
    <property type="match status" value="1"/>
</dbReference>
<sequence length="368" mass="39949">MLLRSSSTPILGSLLSSFPDSPNRDFDNNKHPSSFDHHPKKISFPHSGLHHPGFGSFSCNSPPNSHSVVGFTDIDRESSGSGSRGFRRAQSDGNLEGLAAASCDVDEFQCSNPPTVSSRRPSMPMLETIQSFSFYNSRAKKEEDEEQDQEGGLLQRSVTIGESIDALGNADISSKKNKNMGLIMEEELNSGLEGETEPASPPLYLARGLGTDAGGLGGGGGCGSSGVPVDFGESGPDGSNVEEHYKKMVEENPTNSLFLRNYAQFLYQSKRDLQGAEEYYSRAILVDPIDGEILSQYAKLVWGLYRDHERTSSYFERAVQAAPHDSHVHAAYASFLWEIEEDEEEHSLPQHPTGVPLFHGGAMASASA</sequence>
<dbReference type="GeneID" id="104600973"/>
<organism evidence="2 3">
    <name type="scientific">Nelumbo nucifera</name>
    <name type="common">Sacred lotus</name>
    <dbReference type="NCBI Taxonomy" id="4432"/>
    <lineage>
        <taxon>Eukaryota</taxon>
        <taxon>Viridiplantae</taxon>
        <taxon>Streptophyta</taxon>
        <taxon>Embryophyta</taxon>
        <taxon>Tracheophyta</taxon>
        <taxon>Spermatophyta</taxon>
        <taxon>Magnoliopsida</taxon>
        <taxon>Proteales</taxon>
        <taxon>Nelumbonaceae</taxon>
        <taxon>Nelumbo</taxon>
    </lineage>
</organism>
<feature type="compositionally biased region" description="Basic and acidic residues" evidence="1">
    <location>
        <begin position="22"/>
        <end position="37"/>
    </location>
</feature>
<evidence type="ECO:0000256" key="1">
    <source>
        <dbReference type="SAM" id="MobiDB-lite"/>
    </source>
</evidence>
<dbReference type="Proteomes" id="UP000189703">
    <property type="component" value="Unplaced"/>
</dbReference>
<dbReference type="OrthoDB" id="1919713at2759"/>
<dbReference type="RefSeq" id="XP_010262453.1">
    <property type="nucleotide sequence ID" value="XM_010264151.2"/>
</dbReference>
<proteinExistence type="predicted"/>
<dbReference type="eggNOG" id="ENOG502QTTN">
    <property type="taxonomic scope" value="Eukaryota"/>
</dbReference>
<dbReference type="InterPro" id="IPR011990">
    <property type="entry name" value="TPR-like_helical_dom_sf"/>
</dbReference>